<evidence type="ECO:0000313" key="17">
    <source>
        <dbReference type="Proteomes" id="UP000256485"/>
    </source>
</evidence>
<dbReference type="InterPro" id="IPR014721">
    <property type="entry name" value="Ribsml_uS5_D2-typ_fold_subgr"/>
</dbReference>
<proteinExistence type="inferred from homology"/>
<dbReference type="AlphaFoldDB" id="A0A3D9VB98"/>
<evidence type="ECO:0000256" key="9">
    <source>
        <dbReference type="ARBA" id="ARBA00022777"/>
    </source>
</evidence>
<dbReference type="SUPFAM" id="SSF55060">
    <property type="entry name" value="GHMP Kinase, C-terminal domain"/>
    <property type="match status" value="1"/>
</dbReference>
<dbReference type="NCBIfam" id="TIGR00191">
    <property type="entry name" value="thrB"/>
    <property type="match status" value="1"/>
</dbReference>
<evidence type="ECO:0000256" key="11">
    <source>
        <dbReference type="ARBA" id="ARBA00049375"/>
    </source>
</evidence>
<dbReference type="PRINTS" id="PR00958">
    <property type="entry name" value="HOMSERKINASE"/>
</dbReference>
<reference evidence="16 17" key="1">
    <citation type="submission" date="2018-08" db="EMBL/GenBank/DDBJ databases">
        <title>Sequencing the genomes of 1000 actinobacteria strains.</title>
        <authorList>
            <person name="Klenk H.-P."/>
        </authorList>
    </citation>
    <scope>NUCLEOTIDE SEQUENCE [LARGE SCALE GENOMIC DNA]</scope>
    <source>
        <strain evidence="16 17">DSM 22891</strain>
    </source>
</reference>
<dbReference type="PIRSF" id="PIRSF000676">
    <property type="entry name" value="Homoser_kin"/>
    <property type="match status" value="1"/>
</dbReference>
<keyword evidence="5 13" id="KW-0028">Amino-acid biosynthesis</keyword>
<sequence length="314" mass="31295">MTGSLPVGARVRVRVPATSANIGPGFDALGLALGLYDEVEATVVPSGLTVEVAGEGATSVPRDGNHLVVRSFRATLEVLGADLPGLVLRSVNRIPHGRGLGSSAAAIVAGIVAARALAPEGDKLLDEAATLRLASELEGHPDNVAACLLGGLVVAWTDQAGARGVRLEPAPVETVVFVPGEALSTKVARGLLPPTVPHADAAANAGRAALLVAALTGAAAGAAGDDVDVDVLLAATEDRLHQPYRAPAMAASAALVAELRASGIPAVVSGAGPTVLAFTRVGESGGLPKRAPQGFAAMVLPVDRAGAQVLAVDR</sequence>
<dbReference type="EC" id="2.7.1.39" evidence="3 13"/>
<dbReference type="Gene3D" id="3.30.70.890">
    <property type="entry name" value="GHMP kinase, C-terminal domain"/>
    <property type="match status" value="1"/>
</dbReference>
<organism evidence="16 17">
    <name type="scientific">Thermasporomyces composti</name>
    <dbReference type="NCBI Taxonomy" id="696763"/>
    <lineage>
        <taxon>Bacteria</taxon>
        <taxon>Bacillati</taxon>
        <taxon>Actinomycetota</taxon>
        <taxon>Actinomycetes</taxon>
        <taxon>Propionibacteriales</taxon>
        <taxon>Nocardioidaceae</taxon>
        <taxon>Thermasporomyces</taxon>
    </lineage>
</organism>
<dbReference type="PANTHER" id="PTHR20861">
    <property type="entry name" value="HOMOSERINE/4-DIPHOSPHOCYTIDYL-2-C-METHYL-D-ERYTHRITOL KINASE"/>
    <property type="match status" value="1"/>
</dbReference>
<keyword evidence="6 13" id="KW-0808">Transferase</keyword>
<comment type="caution">
    <text evidence="16">The sequence shown here is derived from an EMBL/GenBank/DDBJ whole genome shotgun (WGS) entry which is preliminary data.</text>
</comment>
<dbReference type="GO" id="GO:0005524">
    <property type="term" value="F:ATP binding"/>
    <property type="evidence" value="ECO:0007669"/>
    <property type="project" value="UniProtKB-UniRule"/>
</dbReference>
<dbReference type="UniPathway" id="UPA00050">
    <property type="reaction ID" value="UER00064"/>
</dbReference>
<keyword evidence="7 13" id="KW-0791">Threonine biosynthesis</keyword>
<evidence type="ECO:0000256" key="3">
    <source>
        <dbReference type="ARBA" id="ARBA00012078"/>
    </source>
</evidence>
<evidence type="ECO:0000256" key="12">
    <source>
        <dbReference type="ARBA" id="ARBA00049954"/>
    </source>
</evidence>
<dbReference type="Proteomes" id="UP000256485">
    <property type="component" value="Unassembled WGS sequence"/>
</dbReference>
<dbReference type="EMBL" id="QTUC01000001">
    <property type="protein sequence ID" value="REF35414.1"/>
    <property type="molecule type" value="Genomic_DNA"/>
</dbReference>
<accession>A0A3D9VB98</accession>
<keyword evidence="13" id="KW-0963">Cytoplasm</keyword>
<keyword evidence="10 13" id="KW-0067">ATP-binding</keyword>
<dbReference type="InterPro" id="IPR020568">
    <property type="entry name" value="Ribosomal_Su5_D2-typ_SF"/>
</dbReference>
<evidence type="ECO:0000256" key="6">
    <source>
        <dbReference type="ARBA" id="ARBA00022679"/>
    </source>
</evidence>
<dbReference type="InterPro" id="IPR006204">
    <property type="entry name" value="GHMP_kinase_N_dom"/>
</dbReference>
<dbReference type="InterPro" id="IPR000870">
    <property type="entry name" value="Homoserine_kinase"/>
</dbReference>
<dbReference type="Gene3D" id="3.30.230.10">
    <property type="match status" value="1"/>
</dbReference>
<dbReference type="InterPro" id="IPR013750">
    <property type="entry name" value="GHMP_kinase_C_dom"/>
</dbReference>
<evidence type="ECO:0000256" key="4">
    <source>
        <dbReference type="ARBA" id="ARBA00017858"/>
    </source>
</evidence>
<feature type="domain" description="GHMP kinase C-terminal" evidence="15">
    <location>
        <begin position="238"/>
        <end position="279"/>
    </location>
</feature>
<dbReference type="HAMAP" id="MF_00384">
    <property type="entry name" value="Homoser_kinase"/>
    <property type="match status" value="1"/>
</dbReference>
<gene>
    <name evidence="13" type="primary">thrB</name>
    <name evidence="16" type="ORF">DFJ64_0793</name>
</gene>
<evidence type="ECO:0000313" key="16">
    <source>
        <dbReference type="EMBL" id="REF35414.1"/>
    </source>
</evidence>
<evidence type="ECO:0000256" key="13">
    <source>
        <dbReference type="HAMAP-Rule" id="MF_00384"/>
    </source>
</evidence>
<evidence type="ECO:0000256" key="10">
    <source>
        <dbReference type="ARBA" id="ARBA00022840"/>
    </source>
</evidence>
<comment type="subcellular location">
    <subcellularLocation>
        <location evidence="13">Cytoplasm</location>
    </subcellularLocation>
</comment>
<evidence type="ECO:0000256" key="5">
    <source>
        <dbReference type="ARBA" id="ARBA00022605"/>
    </source>
</evidence>
<evidence type="ECO:0000256" key="7">
    <source>
        <dbReference type="ARBA" id="ARBA00022697"/>
    </source>
</evidence>
<dbReference type="GO" id="GO:0009088">
    <property type="term" value="P:threonine biosynthetic process"/>
    <property type="evidence" value="ECO:0007669"/>
    <property type="project" value="UniProtKB-UniRule"/>
</dbReference>
<comment type="pathway">
    <text evidence="1 13">Amino-acid biosynthesis; L-threonine biosynthesis; L-threonine from L-aspartate: step 4/5.</text>
</comment>
<dbReference type="OrthoDB" id="9769912at2"/>
<dbReference type="PROSITE" id="PS00627">
    <property type="entry name" value="GHMP_KINASES_ATP"/>
    <property type="match status" value="1"/>
</dbReference>
<name>A0A3D9VB98_THECX</name>
<evidence type="ECO:0000256" key="2">
    <source>
        <dbReference type="ARBA" id="ARBA00007370"/>
    </source>
</evidence>
<evidence type="ECO:0000256" key="8">
    <source>
        <dbReference type="ARBA" id="ARBA00022741"/>
    </source>
</evidence>
<dbReference type="InterPro" id="IPR006203">
    <property type="entry name" value="GHMP_knse_ATP-bd_CS"/>
</dbReference>
<dbReference type="RefSeq" id="WP_115849204.1">
    <property type="nucleotide sequence ID" value="NZ_QTUC01000001.1"/>
</dbReference>
<keyword evidence="8 13" id="KW-0547">Nucleotide-binding</keyword>
<keyword evidence="9 13" id="KW-0418">Kinase</keyword>
<keyword evidence="17" id="KW-1185">Reference proteome</keyword>
<evidence type="ECO:0000259" key="15">
    <source>
        <dbReference type="Pfam" id="PF08544"/>
    </source>
</evidence>
<evidence type="ECO:0000256" key="1">
    <source>
        <dbReference type="ARBA" id="ARBA00005015"/>
    </source>
</evidence>
<dbReference type="SUPFAM" id="SSF54211">
    <property type="entry name" value="Ribosomal protein S5 domain 2-like"/>
    <property type="match status" value="1"/>
</dbReference>
<dbReference type="GO" id="GO:0005737">
    <property type="term" value="C:cytoplasm"/>
    <property type="evidence" value="ECO:0007669"/>
    <property type="project" value="UniProtKB-SubCell"/>
</dbReference>
<comment type="catalytic activity">
    <reaction evidence="11 13">
        <text>L-homoserine + ATP = O-phospho-L-homoserine + ADP + H(+)</text>
        <dbReference type="Rhea" id="RHEA:13985"/>
        <dbReference type="ChEBI" id="CHEBI:15378"/>
        <dbReference type="ChEBI" id="CHEBI:30616"/>
        <dbReference type="ChEBI" id="CHEBI:57476"/>
        <dbReference type="ChEBI" id="CHEBI:57590"/>
        <dbReference type="ChEBI" id="CHEBI:456216"/>
        <dbReference type="EC" id="2.7.1.39"/>
    </reaction>
</comment>
<dbReference type="PANTHER" id="PTHR20861:SF1">
    <property type="entry name" value="HOMOSERINE KINASE"/>
    <property type="match status" value="1"/>
</dbReference>
<feature type="domain" description="GHMP kinase N-terminal" evidence="14">
    <location>
        <begin position="67"/>
        <end position="151"/>
    </location>
</feature>
<dbReference type="Pfam" id="PF08544">
    <property type="entry name" value="GHMP_kinases_C"/>
    <property type="match status" value="1"/>
</dbReference>
<comment type="similarity">
    <text evidence="2 13">Belongs to the GHMP kinase family. Homoserine kinase subfamily.</text>
</comment>
<feature type="binding site" evidence="13">
    <location>
        <begin position="95"/>
        <end position="105"/>
    </location>
    <ligand>
        <name>ATP</name>
        <dbReference type="ChEBI" id="CHEBI:30616"/>
    </ligand>
</feature>
<dbReference type="InterPro" id="IPR036554">
    <property type="entry name" value="GHMP_kinase_C_sf"/>
</dbReference>
<evidence type="ECO:0000259" key="14">
    <source>
        <dbReference type="Pfam" id="PF00288"/>
    </source>
</evidence>
<dbReference type="GO" id="GO:0004413">
    <property type="term" value="F:homoserine kinase activity"/>
    <property type="evidence" value="ECO:0007669"/>
    <property type="project" value="UniProtKB-UniRule"/>
</dbReference>
<comment type="function">
    <text evidence="12 13">Catalyzes the ATP-dependent phosphorylation of L-homoserine to L-homoserine phosphate.</text>
</comment>
<dbReference type="Pfam" id="PF00288">
    <property type="entry name" value="GHMP_kinases_N"/>
    <property type="match status" value="1"/>
</dbReference>
<protein>
    <recommendedName>
        <fullName evidence="4 13">Homoserine kinase</fullName>
        <shortName evidence="13">HK</shortName>
        <shortName evidence="13">HSK</shortName>
        <ecNumber evidence="3 13">2.7.1.39</ecNumber>
    </recommendedName>
</protein>